<dbReference type="InterPro" id="IPR014284">
    <property type="entry name" value="RNA_pol_sigma-70_dom"/>
</dbReference>
<dbReference type="STRING" id="926559.JoomaDRAFT_1783"/>
<dbReference type="Proteomes" id="UP000004690">
    <property type="component" value="Unassembled WGS sequence"/>
</dbReference>
<dbReference type="RefSeq" id="WP_008612072.1">
    <property type="nucleotide sequence ID" value="NZ_JH651379.1"/>
</dbReference>
<evidence type="ECO:0000313" key="2">
    <source>
        <dbReference type="Proteomes" id="UP000004690"/>
    </source>
</evidence>
<name>I3C597_9FLAO</name>
<dbReference type="Gene3D" id="1.10.1740.10">
    <property type="match status" value="1"/>
</dbReference>
<dbReference type="AlphaFoldDB" id="I3C597"/>
<proteinExistence type="predicted"/>
<evidence type="ECO:0000313" key="1">
    <source>
        <dbReference type="EMBL" id="EIJ38790.1"/>
    </source>
</evidence>
<accession>I3C597</accession>
<dbReference type="NCBIfam" id="TIGR02937">
    <property type="entry name" value="sigma70-ECF"/>
    <property type="match status" value="1"/>
</dbReference>
<keyword evidence="2" id="KW-1185">Reference proteome</keyword>
<dbReference type="HOGENOM" id="CLU_047691_16_1_10"/>
<dbReference type="OrthoDB" id="1163416at2"/>
<gene>
    <name evidence="1" type="ORF">JoomaDRAFT_1783</name>
</gene>
<dbReference type="eggNOG" id="COG1595">
    <property type="taxonomic scope" value="Bacteria"/>
</dbReference>
<organism evidence="1 2">
    <name type="scientific">Galbibacter orientalis DSM 19592</name>
    <dbReference type="NCBI Taxonomy" id="926559"/>
    <lineage>
        <taxon>Bacteria</taxon>
        <taxon>Pseudomonadati</taxon>
        <taxon>Bacteroidota</taxon>
        <taxon>Flavobacteriia</taxon>
        <taxon>Flavobacteriales</taxon>
        <taxon>Flavobacteriaceae</taxon>
        <taxon>Galbibacter</taxon>
    </lineage>
</organism>
<dbReference type="EMBL" id="JH651379">
    <property type="protein sequence ID" value="EIJ38790.1"/>
    <property type="molecule type" value="Genomic_DNA"/>
</dbReference>
<protein>
    <submittedName>
        <fullName evidence="1">RNA polymerase sigma factor, sigma-70 family</fullName>
    </submittedName>
</protein>
<dbReference type="GO" id="GO:0006352">
    <property type="term" value="P:DNA-templated transcription initiation"/>
    <property type="evidence" value="ECO:0007669"/>
    <property type="project" value="InterPro"/>
</dbReference>
<sequence>MDIHQISDQELIELIKDDSDYLGVIYKRCYDYCIMFMHKVKGSNNSFDTDLDEVFNDAVMVLYEKILEGNFKLTASIQTYLSSVCRFQLLNRFKKNKQNISLEDFDNNGEHLQFDGAVTDTLVDVEAENEEQFKAMENALTEMKNAGGKCYELLTLFWYHKKSMKELSEIFGYTNPANAKNQKAKCQKRLEKLAFNYLNA</sequence>
<reference evidence="1 2" key="1">
    <citation type="submission" date="2012-02" db="EMBL/GenBank/DDBJ databases">
        <title>Improved High-Quality Draft genome of Joostella marina DSM 19592.</title>
        <authorList>
            <consortium name="US DOE Joint Genome Institute (JGI-PGF)"/>
            <person name="Lucas S."/>
            <person name="Copeland A."/>
            <person name="Lapidus A."/>
            <person name="Bruce D."/>
            <person name="Goodwin L."/>
            <person name="Pitluck S."/>
            <person name="Peters L."/>
            <person name="Chertkov O."/>
            <person name="Ovchinnikova G."/>
            <person name="Kyrpides N."/>
            <person name="Mavromatis K."/>
            <person name="Detter J.C."/>
            <person name="Han C."/>
            <person name="Land M."/>
            <person name="Hauser L."/>
            <person name="Markowitz V."/>
            <person name="Cheng J.-F."/>
            <person name="Hugenholtz P."/>
            <person name="Woyke T."/>
            <person name="Wu D."/>
            <person name="Tindall B."/>
            <person name="Brambilla E."/>
            <person name="Klenk H.-P."/>
            <person name="Eisen J.A."/>
        </authorList>
    </citation>
    <scope>NUCLEOTIDE SEQUENCE [LARGE SCALE GENOMIC DNA]</scope>
    <source>
        <strain evidence="1 2">DSM 19592</strain>
    </source>
</reference>
<dbReference type="GO" id="GO:0003700">
    <property type="term" value="F:DNA-binding transcription factor activity"/>
    <property type="evidence" value="ECO:0007669"/>
    <property type="project" value="InterPro"/>
</dbReference>